<accession>A0A4Y2L4V3</accession>
<dbReference type="Proteomes" id="UP000499080">
    <property type="component" value="Unassembled WGS sequence"/>
</dbReference>
<sequence>MPALKRNHSGMDQIIWKCDESMKTTSRPSPHSPNFYLTPDSELLIQECRGICVAVTSGHRALLIRALENFHTPDGSQLPINCSYIT</sequence>
<name>A0A4Y2L4V3_ARAVE</name>
<organism evidence="1 2">
    <name type="scientific">Araneus ventricosus</name>
    <name type="common">Orbweaver spider</name>
    <name type="synonym">Epeira ventricosa</name>
    <dbReference type="NCBI Taxonomy" id="182803"/>
    <lineage>
        <taxon>Eukaryota</taxon>
        <taxon>Metazoa</taxon>
        <taxon>Ecdysozoa</taxon>
        <taxon>Arthropoda</taxon>
        <taxon>Chelicerata</taxon>
        <taxon>Arachnida</taxon>
        <taxon>Araneae</taxon>
        <taxon>Araneomorphae</taxon>
        <taxon>Entelegynae</taxon>
        <taxon>Araneoidea</taxon>
        <taxon>Araneidae</taxon>
        <taxon>Araneus</taxon>
    </lineage>
</organism>
<proteinExistence type="predicted"/>
<dbReference type="AlphaFoldDB" id="A0A4Y2L4V3"/>
<comment type="caution">
    <text evidence="1">The sequence shown here is derived from an EMBL/GenBank/DDBJ whole genome shotgun (WGS) entry which is preliminary data.</text>
</comment>
<reference evidence="1 2" key="1">
    <citation type="journal article" date="2019" name="Sci. Rep.">
        <title>Orb-weaving spider Araneus ventricosus genome elucidates the spidroin gene catalogue.</title>
        <authorList>
            <person name="Kono N."/>
            <person name="Nakamura H."/>
            <person name="Ohtoshi R."/>
            <person name="Moran D.A.P."/>
            <person name="Shinohara A."/>
            <person name="Yoshida Y."/>
            <person name="Fujiwara M."/>
            <person name="Mori M."/>
            <person name="Tomita M."/>
            <person name="Arakawa K."/>
        </authorList>
    </citation>
    <scope>NUCLEOTIDE SEQUENCE [LARGE SCALE GENOMIC DNA]</scope>
</reference>
<protein>
    <submittedName>
        <fullName evidence="1">Uncharacterized protein</fullName>
    </submittedName>
</protein>
<evidence type="ECO:0000313" key="1">
    <source>
        <dbReference type="EMBL" id="GBN09552.1"/>
    </source>
</evidence>
<keyword evidence="2" id="KW-1185">Reference proteome</keyword>
<gene>
    <name evidence="1" type="ORF">AVEN_121774_1</name>
</gene>
<evidence type="ECO:0000313" key="2">
    <source>
        <dbReference type="Proteomes" id="UP000499080"/>
    </source>
</evidence>
<dbReference type="EMBL" id="BGPR01005370">
    <property type="protein sequence ID" value="GBN09552.1"/>
    <property type="molecule type" value="Genomic_DNA"/>
</dbReference>